<dbReference type="Proteomes" id="UP001293254">
    <property type="component" value="Unassembled WGS sequence"/>
</dbReference>
<organism evidence="2 3">
    <name type="scientific">Sesamum alatum</name>
    <dbReference type="NCBI Taxonomy" id="300844"/>
    <lineage>
        <taxon>Eukaryota</taxon>
        <taxon>Viridiplantae</taxon>
        <taxon>Streptophyta</taxon>
        <taxon>Embryophyta</taxon>
        <taxon>Tracheophyta</taxon>
        <taxon>Spermatophyta</taxon>
        <taxon>Magnoliopsida</taxon>
        <taxon>eudicotyledons</taxon>
        <taxon>Gunneridae</taxon>
        <taxon>Pentapetalae</taxon>
        <taxon>asterids</taxon>
        <taxon>lamiids</taxon>
        <taxon>Lamiales</taxon>
        <taxon>Pedaliaceae</taxon>
        <taxon>Sesamum</taxon>
    </lineage>
</organism>
<protein>
    <submittedName>
        <fullName evidence="2">Uncharacterized protein</fullName>
    </submittedName>
</protein>
<evidence type="ECO:0000313" key="2">
    <source>
        <dbReference type="EMBL" id="KAK4435329.1"/>
    </source>
</evidence>
<reference evidence="2" key="1">
    <citation type="submission" date="2020-06" db="EMBL/GenBank/DDBJ databases">
        <authorList>
            <person name="Li T."/>
            <person name="Hu X."/>
            <person name="Zhang T."/>
            <person name="Song X."/>
            <person name="Zhang H."/>
            <person name="Dai N."/>
            <person name="Sheng W."/>
            <person name="Hou X."/>
            <person name="Wei L."/>
        </authorList>
    </citation>
    <scope>NUCLEOTIDE SEQUENCE</scope>
    <source>
        <strain evidence="2">3651</strain>
        <tissue evidence="2">Leaf</tissue>
    </source>
</reference>
<evidence type="ECO:0000313" key="3">
    <source>
        <dbReference type="Proteomes" id="UP001293254"/>
    </source>
</evidence>
<feature type="region of interest" description="Disordered" evidence="1">
    <location>
        <begin position="17"/>
        <end position="73"/>
    </location>
</feature>
<gene>
    <name evidence="2" type="ORF">Salat_0696300</name>
</gene>
<keyword evidence="3" id="KW-1185">Reference proteome</keyword>
<dbReference type="AlphaFoldDB" id="A0AAE1YRS4"/>
<name>A0AAE1YRS4_9LAMI</name>
<proteinExistence type="predicted"/>
<feature type="compositionally biased region" description="Basic and acidic residues" evidence="1">
    <location>
        <begin position="195"/>
        <end position="216"/>
    </location>
</feature>
<evidence type="ECO:0000256" key="1">
    <source>
        <dbReference type="SAM" id="MobiDB-lite"/>
    </source>
</evidence>
<comment type="caution">
    <text evidence="2">The sequence shown here is derived from an EMBL/GenBank/DDBJ whole genome shotgun (WGS) entry which is preliminary data.</text>
</comment>
<accession>A0AAE1YRS4</accession>
<reference evidence="2" key="2">
    <citation type="journal article" date="2024" name="Plant">
        <title>Genomic evolution and insights into agronomic trait innovations of Sesamum species.</title>
        <authorList>
            <person name="Miao H."/>
            <person name="Wang L."/>
            <person name="Qu L."/>
            <person name="Liu H."/>
            <person name="Sun Y."/>
            <person name="Le M."/>
            <person name="Wang Q."/>
            <person name="Wei S."/>
            <person name="Zheng Y."/>
            <person name="Lin W."/>
            <person name="Duan Y."/>
            <person name="Cao H."/>
            <person name="Xiong S."/>
            <person name="Wang X."/>
            <person name="Wei L."/>
            <person name="Li C."/>
            <person name="Ma Q."/>
            <person name="Ju M."/>
            <person name="Zhao R."/>
            <person name="Li G."/>
            <person name="Mu C."/>
            <person name="Tian Q."/>
            <person name="Mei H."/>
            <person name="Zhang T."/>
            <person name="Gao T."/>
            <person name="Zhang H."/>
        </authorList>
    </citation>
    <scope>NUCLEOTIDE SEQUENCE</scope>
    <source>
        <strain evidence="2">3651</strain>
    </source>
</reference>
<sequence length="245" mass="26552">MFSIINNQGWRLDLVTQTKEEKRSTVHKPSSAPEPELTHRAPHDHIAQQKTKNPEVIRRTNQRKISQPGRGKIEKGDHMIERQDAVMHARVAELARAFRRRSSPAAVPLPTNAEIIVAPVAGQAGQLGQPGESGHQSPSIEVAGVATLSDVPAGPSAILSTGAIAAIEIASSGSKDVSGEGKRPSKGKSSSKSSKPAERRAAKDAAEEEENTRQFKDQVTWWKQAREDLKTRAAGSLKWRGETES</sequence>
<dbReference type="EMBL" id="JACGWO010000002">
    <property type="protein sequence ID" value="KAK4435329.1"/>
    <property type="molecule type" value="Genomic_DNA"/>
</dbReference>
<feature type="compositionally biased region" description="Basic and acidic residues" evidence="1">
    <location>
        <begin position="36"/>
        <end position="58"/>
    </location>
</feature>
<feature type="region of interest" description="Disordered" evidence="1">
    <location>
        <begin position="173"/>
        <end position="220"/>
    </location>
</feature>